<evidence type="ECO:0000256" key="2">
    <source>
        <dbReference type="ARBA" id="ARBA00009995"/>
    </source>
</evidence>
<dbReference type="GO" id="GO:0015020">
    <property type="term" value="F:glucuronosyltransferase activity"/>
    <property type="evidence" value="ECO:0007669"/>
    <property type="project" value="UniProtKB-EC"/>
</dbReference>
<evidence type="ECO:0000256" key="9">
    <source>
        <dbReference type="ARBA" id="ARBA00022989"/>
    </source>
</evidence>
<dbReference type="InterPro" id="IPR050271">
    <property type="entry name" value="UDP-glycosyltransferase"/>
</dbReference>
<dbReference type="FunFam" id="3.40.50.2000:FF:000001">
    <property type="entry name" value="UDP-glucuronosyltransferase"/>
    <property type="match status" value="1"/>
</dbReference>
<reference evidence="14" key="1">
    <citation type="submission" date="2019-03" db="EMBL/GenBank/DDBJ databases">
        <authorList>
            <person name="Warren W.C."/>
            <person name="Johnson G.S."/>
        </authorList>
    </citation>
    <scope>NUCLEOTIDE SEQUENCE [LARGE SCALE GENOMIC DNA]</scope>
    <source>
        <strain evidence="14">Basenji</strain>
    </source>
</reference>
<evidence type="ECO:0000256" key="3">
    <source>
        <dbReference type="ARBA" id="ARBA00012544"/>
    </source>
</evidence>
<keyword evidence="5 12" id="KW-0808">Transferase</keyword>
<keyword evidence="7" id="KW-0732">Signal</keyword>
<dbReference type="Gene3D" id="3.40.50.2000">
    <property type="entry name" value="Glycogen Phosphorylase B"/>
    <property type="match status" value="2"/>
</dbReference>
<dbReference type="Proteomes" id="UP000694429">
    <property type="component" value="Chromosome 13"/>
</dbReference>
<evidence type="ECO:0000256" key="12">
    <source>
        <dbReference type="RuleBase" id="RU003718"/>
    </source>
</evidence>
<dbReference type="EC" id="2.4.1.17" evidence="3"/>
<dbReference type="AlphaFoldDB" id="A0A8C0PRE7"/>
<accession>A0A8C0PRE7</accession>
<keyword evidence="11" id="KW-0325">Glycoprotein</keyword>
<dbReference type="InterPro" id="IPR035595">
    <property type="entry name" value="UDP_glycos_trans_CS"/>
</dbReference>
<dbReference type="CDD" id="cd03784">
    <property type="entry name" value="GT1_Gtf-like"/>
    <property type="match status" value="1"/>
</dbReference>
<dbReference type="InterPro" id="IPR002213">
    <property type="entry name" value="UDP_glucos_trans"/>
</dbReference>
<evidence type="ECO:0000256" key="11">
    <source>
        <dbReference type="ARBA" id="ARBA00023180"/>
    </source>
</evidence>
<dbReference type="SUPFAM" id="SSF53756">
    <property type="entry name" value="UDP-Glycosyltransferase/glycogen phosphorylase"/>
    <property type="match status" value="1"/>
</dbReference>
<evidence type="ECO:0000256" key="4">
    <source>
        <dbReference type="ARBA" id="ARBA00022676"/>
    </source>
</evidence>
<evidence type="ECO:0000256" key="13">
    <source>
        <dbReference type="SAM" id="Phobius"/>
    </source>
</evidence>
<evidence type="ECO:0000313" key="14">
    <source>
        <dbReference type="Ensembl" id="ENSCAFP00030041993.1"/>
    </source>
</evidence>
<keyword evidence="6 13" id="KW-0812">Transmembrane</keyword>
<dbReference type="PANTHER" id="PTHR48043:SF12">
    <property type="entry name" value="UDP-GLUCURONOSYLTRANSFERASE 2B4"/>
    <property type="match status" value="1"/>
</dbReference>
<evidence type="ECO:0000256" key="5">
    <source>
        <dbReference type="ARBA" id="ARBA00022679"/>
    </source>
</evidence>
<evidence type="ECO:0000256" key="8">
    <source>
        <dbReference type="ARBA" id="ARBA00022824"/>
    </source>
</evidence>
<protein>
    <recommendedName>
        <fullName evidence="3">glucuronosyltransferase</fullName>
        <ecNumber evidence="3">2.4.1.17</ecNumber>
    </recommendedName>
</protein>
<gene>
    <name evidence="14" type="primary">LOC119876945</name>
</gene>
<dbReference type="Ensembl" id="ENSCAFT00030047997.1">
    <property type="protein sequence ID" value="ENSCAFP00030041993.1"/>
    <property type="gene ID" value="ENSCAFG00030025956.1"/>
</dbReference>
<keyword evidence="10 13" id="KW-0472">Membrane</keyword>
<keyword evidence="8" id="KW-0256">Endoplasmic reticulum</keyword>
<evidence type="ECO:0000313" key="15">
    <source>
        <dbReference type="Proteomes" id="UP000694429"/>
    </source>
</evidence>
<name>A0A8C0PRE7_CANLF</name>
<evidence type="ECO:0000256" key="1">
    <source>
        <dbReference type="ARBA" id="ARBA00004389"/>
    </source>
</evidence>
<comment type="similarity">
    <text evidence="2 12">Belongs to the UDP-glycosyltransferase family.</text>
</comment>
<evidence type="ECO:0000256" key="7">
    <source>
        <dbReference type="ARBA" id="ARBA00022729"/>
    </source>
</evidence>
<reference evidence="14" key="2">
    <citation type="submission" date="2025-08" db="UniProtKB">
        <authorList>
            <consortium name="Ensembl"/>
        </authorList>
    </citation>
    <scope>IDENTIFICATION</scope>
</reference>
<comment type="subcellular location">
    <subcellularLocation>
        <location evidence="1">Endoplasmic reticulum membrane</location>
        <topology evidence="1">Single-pass membrane protein</topology>
    </subcellularLocation>
</comment>
<proteinExistence type="inferred from homology"/>
<keyword evidence="9 13" id="KW-1133">Transmembrane helix</keyword>
<dbReference type="PROSITE" id="PS00375">
    <property type="entry name" value="UDPGT"/>
    <property type="match status" value="1"/>
</dbReference>
<evidence type="ECO:0000256" key="10">
    <source>
        <dbReference type="ARBA" id="ARBA00023136"/>
    </source>
</evidence>
<sequence>MLLGYKCKQWQKKAGISEEAAHPTRMSMKWISVLLLLQLSCYFSSGSCGKVLVWPTEYSHWINVKTILDELVQRGHEVTVLTSSASILVDPNKLSAIKFEIYSAHLSRGDFEALFIKLLNIWIYDMPKDSFWTYFSVMQEIFWEFYECAQKLCKDVVLNKKLMTKLQESKFDLVLADTIIPCGELLAELLKIPLVYSLRFSPGYAFEKHSGGLPLPPSYVPVILSELTDQMTFMERVKNMIYVLYFDFWFQTINEKSWDQFYSEVLGRPTTLYELMRKADIWLIRTYWDFEYPHPLLPHFDFVGGLHCKPAKSLPTEMEEFVQSSGENGIVVFSLGSMVNNMTEERANVIASALAQIPQKVLWRFDGKKPDTLGPNTRLYKWLPQNDLLGHPKTKAFITHGGTNGIYEAIYHGIPMVGIPLFADQADNIVHMKAKGAAIRLDFSTMSSADLLNALRMVINDPSYKENAMKLSGIHHDQPIKPLDRAVFWIEYVMRHQGAKHLRPASHDLTWFQYHSLDVIGFLLACVATAIFVTTQCCLFCCRKVAKTGKKIKKE</sequence>
<feature type="transmembrane region" description="Helical" evidence="13">
    <location>
        <begin position="519"/>
        <end position="542"/>
    </location>
</feature>
<dbReference type="GO" id="GO:0005789">
    <property type="term" value="C:endoplasmic reticulum membrane"/>
    <property type="evidence" value="ECO:0007669"/>
    <property type="project" value="UniProtKB-SubCell"/>
</dbReference>
<dbReference type="FunFam" id="3.40.50.2000:FF:000081">
    <property type="entry name" value="UDP-glucuronosyltransferase 2A2"/>
    <property type="match status" value="1"/>
</dbReference>
<evidence type="ECO:0000256" key="6">
    <source>
        <dbReference type="ARBA" id="ARBA00022692"/>
    </source>
</evidence>
<dbReference type="PANTHER" id="PTHR48043">
    <property type="entry name" value="EG:EG0003.4 PROTEIN-RELATED"/>
    <property type="match status" value="1"/>
</dbReference>
<organism evidence="14 15">
    <name type="scientific">Canis lupus familiaris</name>
    <name type="common">Dog</name>
    <name type="synonym">Canis familiaris</name>
    <dbReference type="NCBI Taxonomy" id="9615"/>
    <lineage>
        <taxon>Eukaryota</taxon>
        <taxon>Metazoa</taxon>
        <taxon>Chordata</taxon>
        <taxon>Craniata</taxon>
        <taxon>Vertebrata</taxon>
        <taxon>Euteleostomi</taxon>
        <taxon>Mammalia</taxon>
        <taxon>Eutheria</taxon>
        <taxon>Laurasiatheria</taxon>
        <taxon>Carnivora</taxon>
        <taxon>Caniformia</taxon>
        <taxon>Canidae</taxon>
        <taxon>Canis</taxon>
    </lineage>
</organism>
<dbReference type="Pfam" id="PF00201">
    <property type="entry name" value="UDPGT"/>
    <property type="match status" value="1"/>
</dbReference>
<keyword evidence="4 12" id="KW-0328">Glycosyltransferase</keyword>